<dbReference type="InterPro" id="IPR008220">
    <property type="entry name" value="HAT_MetX-like"/>
</dbReference>
<dbReference type="NCBIfam" id="TIGR01392">
    <property type="entry name" value="homoserO_Ac_trn"/>
    <property type="match status" value="1"/>
</dbReference>
<accession>A0A6J7NPY6</accession>
<dbReference type="AlphaFoldDB" id="A0A6J7NPY6"/>
<dbReference type="SUPFAM" id="SSF53474">
    <property type="entry name" value="alpha/beta-Hydrolases"/>
    <property type="match status" value="1"/>
</dbReference>
<dbReference type="GO" id="GO:0009086">
    <property type="term" value="P:methionine biosynthetic process"/>
    <property type="evidence" value="ECO:0007669"/>
    <property type="project" value="TreeGrafter"/>
</dbReference>
<dbReference type="PANTHER" id="PTHR32268:SF11">
    <property type="entry name" value="HOMOSERINE O-ACETYLTRANSFERASE"/>
    <property type="match status" value="1"/>
</dbReference>
<sequence>MPRQYGELSYQGLPPASAAWQEGDPVGDRLFIDLGTFTTESGFEFSNIRVAYETWGTLNAQRSNAIYVCHALTGDSHVTGPAGAGHKTAGWWDSLVGPGRAIDTDRWFVVCANVLGGCQGTTGPSSLDSSGHHWGSRFPTITVGDMVDVEVRLTDALGIESWALMLGPSLGGMRVLEWLVAHPTRVRAGLVLGTTAAVDADQIGTHETQLSAIYADPRFRGGDYYDASDGEGPHAGMGVARRIAHLTYRSAPELNERFGRATQPGEDPYLWANGKRGGRFEIGSYLDHHAEKLARRFDANTYIALTDAMSLFDVGRGRGGVEAALRSVTAPLTVVGIDSDRLFPIEQQQRIVDLVPGSDALHVVQSLHGHDGFLVEDDQVARFVELAVAGVGGSAEPADGRQGS</sequence>
<dbReference type="Pfam" id="PF00561">
    <property type="entry name" value="Abhydrolase_1"/>
    <property type="match status" value="1"/>
</dbReference>
<dbReference type="PANTHER" id="PTHR32268">
    <property type="entry name" value="HOMOSERINE O-ACETYLTRANSFERASE"/>
    <property type="match status" value="1"/>
</dbReference>
<dbReference type="EMBL" id="CAFBOM010000203">
    <property type="protein sequence ID" value="CAB4994355.1"/>
    <property type="molecule type" value="Genomic_DNA"/>
</dbReference>
<dbReference type="GO" id="GO:0009092">
    <property type="term" value="P:homoserine metabolic process"/>
    <property type="evidence" value="ECO:0007669"/>
    <property type="project" value="TreeGrafter"/>
</dbReference>
<dbReference type="PIRSF" id="PIRSF000443">
    <property type="entry name" value="Homoser_Ac_trans"/>
    <property type="match status" value="1"/>
</dbReference>
<evidence type="ECO:0000259" key="2">
    <source>
        <dbReference type="Pfam" id="PF00561"/>
    </source>
</evidence>
<name>A0A6J7NPY6_9ZZZZ</name>
<protein>
    <submittedName>
        <fullName evidence="3">Unannotated protein</fullName>
    </submittedName>
</protein>
<feature type="domain" description="AB hydrolase-1" evidence="2">
    <location>
        <begin position="65"/>
        <end position="375"/>
    </location>
</feature>
<evidence type="ECO:0000313" key="3">
    <source>
        <dbReference type="EMBL" id="CAB4994355.1"/>
    </source>
</evidence>
<dbReference type="GO" id="GO:0004414">
    <property type="term" value="F:homoserine O-acetyltransferase activity"/>
    <property type="evidence" value="ECO:0007669"/>
    <property type="project" value="TreeGrafter"/>
</dbReference>
<keyword evidence="1" id="KW-0808">Transferase</keyword>
<dbReference type="InterPro" id="IPR029058">
    <property type="entry name" value="AB_hydrolase_fold"/>
</dbReference>
<dbReference type="HAMAP" id="MF_00296">
    <property type="entry name" value="MetX_acyltransf"/>
    <property type="match status" value="1"/>
</dbReference>
<dbReference type="NCBIfam" id="NF001209">
    <property type="entry name" value="PRK00175.1"/>
    <property type="match status" value="1"/>
</dbReference>
<gene>
    <name evidence="3" type="ORF">UFOPK3957_01190</name>
</gene>
<proteinExistence type="inferred from homology"/>
<dbReference type="Gene3D" id="3.40.50.1820">
    <property type="entry name" value="alpha/beta hydrolase"/>
    <property type="match status" value="1"/>
</dbReference>
<organism evidence="3">
    <name type="scientific">freshwater metagenome</name>
    <dbReference type="NCBI Taxonomy" id="449393"/>
    <lineage>
        <taxon>unclassified sequences</taxon>
        <taxon>metagenomes</taxon>
        <taxon>ecological metagenomes</taxon>
    </lineage>
</organism>
<reference evidence="3" key="1">
    <citation type="submission" date="2020-05" db="EMBL/GenBank/DDBJ databases">
        <authorList>
            <person name="Chiriac C."/>
            <person name="Salcher M."/>
            <person name="Ghai R."/>
            <person name="Kavagutti S V."/>
        </authorList>
    </citation>
    <scope>NUCLEOTIDE SEQUENCE</scope>
</reference>
<dbReference type="InterPro" id="IPR000073">
    <property type="entry name" value="AB_hydrolase_1"/>
</dbReference>
<evidence type="ECO:0000256" key="1">
    <source>
        <dbReference type="ARBA" id="ARBA00022679"/>
    </source>
</evidence>